<feature type="domain" description="VWFA" evidence="4">
    <location>
        <begin position="27"/>
        <end position="166"/>
    </location>
</feature>
<dbReference type="STRING" id="545695.TREAZ_0534"/>
<feature type="region of interest" description="Disordered" evidence="1">
    <location>
        <begin position="166"/>
        <end position="359"/>
    </location>
</feature>
<evidence type="ECO:0000313" key="6">
    <source>
        <dbReference type="Proteomes" id="UP000009222"/>
    </source>
</evidence>
<feature type="chain" id="PRO_5003329817" evidence="3">
    <location>
        <begin position="24"/>
        <end position="579"/>
    </location>
</feature>
<evidence type="ECO:0000313" key="5">
    <source>
        <dbReference type="EMBL" id="AEF80182.1"/>
    </source>
</evidence>
<dbReference type="InterPro" id="IPR036465">
    <property type="entry name" value="vWFA_dom_sf"/>
</dbReference>
<dbReference type="InterPro" id="IPR002035">
    <property type="entry name" value="VWF_A"/>
</dbReference>
<dbReference type="Pfam" id="PF13519">
    <property type="entry name" value="VWA_2"/>
    <property type="match status" value="1"/>
</dbReference>
<sequence>MKKTVFALILALGLIFCAAGQTAGPMDLVVLLDTSASMSDSYQETSDYLIGPFLKEFLRIGDTFHLISFSGTPKIEISRRVEGVGDVETIIGRLLLMYPLDPNSDVSGALSFAEKYAASLPGSRHRKVVLVTDGDGGSAAAQAAINDSSARLKNQNSDLQYIKVPIAGKPPVSGRPAAVPQTPRAPAAPATQPVTQTPAQQQPSAQAPESSQPAAQQPSASNAPSTQAGQQQSSPTPQTAQTGPAQTPSQPATQAQQPSGAAAAQPPQQPQQTPAQQIPSQPAQQETAQQPDQPSAGSSAVGNSTDTGAQTTQQPGQTPPAQTTPQQQTTPAQTAPQQQPSQTTPAQTSRTQPAGSSGGSDLPLPLIIGLIILALLILALIIFLISRNLHSSPNRVMAQASSPTILTAAPPEDNREMMSQYAEKQKNAGSPPLAYPPPKRKPMPKDKLVDQNLDFENGAPMLSLFVEDQNTAIGRRNIHALKSGYTFSVGGGKSDFLIFLVPMPAHIADVNFDGRQCTFIPRKAQYFPDIGSQQVSNCIGKTIRVISDKNYELHIRIERYEDPLKALNNLLHSINVPGR</sequence>
<feature type="compositionally biased region" description="Polar residues" evidence="1">
    <location>
        <begin position="286"/>
        <end position="306"/>
    </location>
</feature>
<dbReference type="OrthoDB" id="353722at2"/>
<evidence type="ECO:0000256" key="1">
    <source>
        <dbReference type="SAM" id="MobiDB-lite"/>
    </source>
</evidence>
<feature type="compositionally biased region" description="Low complexity" evidence="1">
    <location>
        <begin position="307"/>
        <end position="354"/>
    </location>
</feature>
<reference evidence="6" key="1">
    <citation type="submission" date="2009-12" db="EMBL/GenBank/DDBJ databases">
        <title>Complete sequence of Treponema azotonutricium strain ZAS-9.</title>
        <authorList>
            <person name="Tetu S.G."/>
            <person name="Matson E."/>
            <person name="Ren Q."/>
            <person name="Seshadri R."/>
            <person name="Elbourne L."/>
            <person name="Hassan K.A."/>
            <person name="Durkin A."/>
            <person name="Radune D."/>
            <person name="Mohamoud Y."/>
            <person name="Shay R."/>
            <person name="Jin S."/>
            <person name="Zhang X."/>
            <person name="Lucey K."/>
            <person name="Ballor N.R."/>
            <person name="Ottesen E."/>
            <person name="Rosenthal R."/>
            <person name="Allen A."/>
            <person name="Leadbetter J.R."/>
            <person name="Paulsen I.T."/>
        </authorList>
    </citation>
    <scope>NUCLEOTIDE SEQUENCE [LARGE SCALE GENOMIC DNA]</scope>
    <source>
        <strain evidence="6">ATCC BAA-888 / DSM 13862 / ZAS-9</strain>
    </source>
</reference>
<dbReference type="KEGG" id="taz:TREAZ_0534"/>
<feature type="transmembrane region" description="Helical" evidence="2">
    <location>
        <begin position="362"/>
        <end position="385"/>
    </location>
</feature>
<dbReference type="AlphaFoldDB" id="F5YBP2"/>
<feature type="compositionally biased region" description="Low complexity" evidence="1">
    <location>
        <begin position="176"/>
        <end position="285"/>
    </location>
</feature>
<organism evidence="5 6">
    <name type="scientific">Leadbettera azotonutricia (strain ATCC BAA-888 / DSM 13862 / ZAS-9)</name>
    <name type="common">Treponema azotonutricium</name>
    <dbReference type="NCBI Taxonomy" id="545695"/>
    <lineage>
        <taxon>Bacteria</taxon>
        <taxon>Pseudomonadati</taxon>
        <taxon>Spirochaetota</taxon>
        <taxon>Spirochaetia</taxon>
        <taxon>Spirochaetales</taxon>
        <taxon>Breznakiellaceae</taxon>
        <taxon>Leadbettera</taxon>
    </lineage>
</organism>
<dbReference type="HOGENOM" id="CLU_025733_0_0_12"/>
<evidence type="ECO:0000256" key="3">
    <source>
        <dbReference type="SAM" id="SignalP"/>
    </source>
</evidence>
<feature type="signal peptide" evidence="3">
    <location>
        <begin position="1"/>
        <end position="23"/>
    </location>
</feature>
<proteinExistence type="predicted"/>
<evidence type="ECO:0000259" key="4">
    <source>
        <dbReference type="PROSITE" id="PS50234"/>
    </source>
</evidence>
<protein>
    <submittedName>
        <fullName evidence="5">76K protein</fullName>
    </submittedName>
</protein>
<keyword evidence="2" id="KW-0472">Membrane</keyword>
<gene>
    <name evidence="5" type="ordered locus">TREAZ_0534</name>
</gene>
<evidence type="ECO:0000256" key="2">
    <source>
        <dbReference type="SAM" id="Phobius"/>
    </source>
</evidence>
<dbReference type="SUPFAM" id="SSF53300">
    <property type="entry name" value="vWA-like"/>
    <property type="match status" value="1"/>
</dbReference>
<dbReference type="CDD" id="cd00198">
    <property type="entry name" value="vWFA"/>
    <property type="match status" value="1"/>
</dbReference>
<dbReference type="PROSITE" id="PS50234">
    <property type="entry name" value="VWFA"/>
    <property type="match status" value="1"/>
</dbReference>
<keyword evidence="6" id="KW-1185">Reference proteome</keyword>
<dbReference type="Gene3D" id="3.40.50.410">
    <property type="entry name" value="von Willebrand factor, type A domain"/>
    <property type="match status" value="1"/>
</dbReference>
<dbReference type="SMART" id="SM00327">
    <property type="entry name" value="VWA"/>
    <property type="match status" value="1"/>
</dbReference>
<keyword evidence="2" id="KW-1133">Transmembrane helix</keyword>
<dbReference type="eggNOG" id="COG2304">
    <property type="taxonomic scope" value="Bacteria"/>
</dbReference>
<dbReference type="RefSeq" id="WP_015711418.1">
    <property type="nucleotide sequence ID" value="NC_015577.1"/>
</dbReference>
<keyword evidence="2" id="KW-0812">Transmembrane</keyword>
<accession>F5YBP2</accession>
<dbReference type="InParanoid" id="F5YBP2"/>
<dbReference type="Proteomes" id="UP000009222">
    <property type="component" value="Chromosome"/>
</dbReference>
<feature type="region of interest" description="Disordered" evidence="1">
    <location>
        <begin position="417"/>
        <end position="444"/>
    </location>
</feature>
<dbReference type="EMBL" id="CP001841">
    <property type="protein sequence ID" value="AEF80182.1"/>
    <property type="molecule type" value="Genomic_DNA"/>
</dbReference>
<keyword evidence="3" id="KW-0732">Signal</keyword>
<reference evidence="5 6" key="2">
    <citation type="journal article" date="2011" name="ISME J.">
        <title>RNA-seq reveals cooperative metabolic interactions between two termite-gut spirochete species in co-culture.</title>
        <authorList>
            <person name="Rosenthal A.Z."/>
            <person name="Matson E.G."/>
            <person name="Eldar A."/>
            <person name="Leadbetter J.R."/>
        </authorList>
    </citation>
    <scope>NUCLEOTIDE SEQUENCE [LARGE SCALE GENOMIC DNA]</scope>
    <source>
        <strain evidence="6">ATCC BAA-888 / DSM 13862 / ZAS-9</strain>
    </source>
</reference>
<name>F5YBP2_LEAAZ</name>